<dbReference type="EMBL" id="BQNB010013682">
    <property type="protein sequence ID" value="GJT18984.1"/>
    <property type="molecule type" value="Genomic_DNA"/>
</dbReference>
<reference evidence="2" key="2">
    <citation type="submission" date="2022-01" db="EMBL/GenBank/DDBJ databases">
        <authorList>
            <person name="Yamashiro T."/>
            <person name="Shiraishi A."/>
            <person name="Satake H."/>
            <person name="Nakayama K."/>
        </authorList>
    </citation>
    <scope>NUCLEOTIDE SEQUENCE</scope>
</reference>
<protein>
    <submittedName>
        <fullName evidence="2">Uncharacterized protein</fullName>
    </submittedName>
</protein>
<sequence>MEGNDDGQDSDKNKLRFKVKMIDSGSTVGKKLVKDKKITKRKKTASPSIGRALKIKEMLRKKNAEIEAKRIADEEEAAKDKEEEE</sequence>
<keyword evidence="1" id="KW-0175">Coiled coil</keyword>
<evidence type="ECO:0000313" key="3">
    <source>
        <dbReference type="Proteomes" id="UP001151760"/>
    </source>
</evidence>
<evidence type="ECO:0000256" key="1">
    <source>
        <dbReference type="SAM" id="Coils"/>
    </source>
</evidence>
<comment type="caution">
    <text evidence="2">The sequence shown here is derived from an EMBL/GenBank/DDBJ whole genome shotgun (WGS) entry which is preliminary data.</text>
</comment>
<keyword evidence="3" id="KW-1185">Reference proteome</keyword>
<dbReference type="Proteomes" id="UP001151760">
    <property type="component" value="Unassembled WGS sequence"/>
</dbReference>
<evidence type="ECO:0000313" key="2">
    <source>
        <dbReference type="EMBL" id="GJT18984.1"/>
    </source>
</evidence>
<organism evidence="2 3">
    <name type="scientific">Tanacetum coccineum</name>
    <dbReference type="NCBI Taxonomy" id="301880"/>
    <lineage>
        <taxon>Eukaryota</taxon>
        <taxon>Viridiplantae</taxon>
        <taxon>Streptophyta</taxon>
        <taxon>Embryophyta</taxon>
        <taxon>Tracheophyta</taxon>
        <taxon>Spermatophyta</taxon>
        <taxon>Magnoliopsida</taxon>
        <taxon>eudicotyledons</taxon>
        <taxon>Gunneridae</taxon>
        <taxon>Pentapetalae</taxon>
        <taxon>asterids</taxon>
        <taxon>campanulids</taxon>
        <taxon>Asterales</taxon>
        <taxon>Asteraceae</taxon>
        <taxon>Asteroideae</taxon>
        <taxon>Anthemideae</taxon>
        <taxon>Anthemidinae</taxon>
        <taxon>Tanacetum</taxon>
    </lineage>
</organism>
<name>A0ABQ5C1J6_9ASTR</name>
<gene>
    <name evidence="2" type="ORF">Tco_0877690</name>
</gene>
<proteinExistence type="predicted"/>
<accession>A0ABQ5C1J6</accession>
<reference evidence="2" key="1">
    <citation type="journal article" date="2022" name="Int. J. Mol. Sci.">
        <title>Draft Genome of Tanacetum Coccineum: Genomic Comparison of Closely Related Tanacetum-Family Plants.</title>
        <authorList>
            <person name="Yamashiro T."/>
            <person name="Shiraishi A."/>
            <person name="Nakayama K."/>
            <person name="Satake H."/>
        </authorList>
    </citation>
    <scope>NUCLEOTIDE SEQUENCE</scope>
</reference>
<feature type="coiled-coil region" evidence="1">
    <location>
        <begin position="56"/>
        <end position="85"/>
    </location>
</feature>